<dbReference type="AlphaFoldDB" id="A0A0M3K282"/>
<dbReference type="Proteomes" id="UP000267096">
    <property type="component" value="Unassembled WGS sequence"/>
</dbReference>
<accession>A0A0M3K282</accession>
<reference evidence="1 2" key="2">
    <citation type="submission" date="2018-11" db="EMBL/GenBank/DDBJ databases">
        <authorList>
            <consortium name="Pathogen Informatics"/>
        </authorList>
    </citation>
    <scope>NUCLEOTIDE SEQUENCE [LARGE SCALE GENOMIC DNA]</scope>
</reference>
<gene>
    <name evidence="1" type="ORF">ASIM_LOCUS14420</name>
</gene>
<organism evidence="3">
    <name type="scientific">Anisakis simplex</name>
    <name type="common">Herring worm</name>
    <dbReference type="NCBI Taxonomy" id="6269"/>
    <lineage>
        <taxon>Eukaryota</taxon>
        <taxon>Metazoa</taxon>
        <taxon>Ecdysozoa</taxon>
        <taxon>Nematoda</taxon>
        <taxon>Chromadorea</taxon>
        <taxon>Rhabditida</taxon>
        <taxon>Spirurina</taxon>
        <taxon>Ascaridomorpha</taxon>
        <taxon>Ascaridoidea</taxon>
        <taxon>Anisakidae</taxon>
        <taxon>Anisakis</taxon>
        <taxon>Anisakis simplex complex</taxon>
    </lineage>
</organism>
<proteinExistence type="predicted"/>
<evidence type="ECO:0000313" key="3">
    <source>
        <dbReference type="WBParaSite" id="ASIM_0001501001-mRNA-1"/>
    </source>
</evidence>
<dbReference type="WBParaSite" id="ASIM_0001501001-mRNA-1">
    <property type="protein sequence ID" value="ASIM_0001501001-mRNA-1"/>
    <property type="gene ID" value="ASIM_0001501001"/>
</dbReference>
<sequence length="211" mass="23264">MIASHLRLLGNVSTIRISVASVGAVYEADSALLQPFYDNYTHVNDAIIRVAANLPDDEGIPPISVGNMLTKEYCESTDPEYKLNPQTPTTFIIFSGWPGDIPNPVSDPWFSCSTAPNKKVFMVGIEESTEKLDLLGVPSTEFYRKMTEFTWEAMEQLAAVIDSKICGDPQPAAAGSDERLFRSSGSHGDIPIRKDYDEAPLKCTHPCYEEP</sequence>
<evidence type="ECO:0000313" key="2">
    <source>
        <dbReference type="Proteomes" id="UP000267096"/>
    </source>
</evidence>
<keyword evidence="2" id="KW-1185">Reference proteome</keyword>
<evidence type="ECO:0000313" key="1">
    <source>
        <dbReference type="EMBL" id="VDK52349.1"/>
    </source>
</evidence>
<name>A0A0M3K282_ANISI</name>
<reference evidence="3" key="1">
    <citation type="submission" date="2017-02" db="UniProtKB">
        <authorList>
            <consortium name="WormBaseParasite"/>
        </authorList>
    </citation>
    <scope>IDENTIFICATION</scope>
</reference>
<dbReference type="EMBL" id="UYRR01031746">
    <property type="protein sequence ID" value="VDK52349.1"/>
    <property type="molecule type" value="Genomic_DNA"/>
</dbReference>
<protein>
    <submittedName>
        <fullName evidence="3">Peptidase_S8 domain-containing protein</fullName>
    </submittedName>
</protein>